<feature type="transmembrane region" description="Helical" evidence="7">
    <location>
        <begin position="86"/>
        <end position="109"/>
    </location>
</feature>
<dbReference type="EMBL" id="JBHLYR010000078">
    <property type="protein sequence ID" value="MFB9995033.1"/>
    <property type="molecule type" value="Genomic_DNA"/>
</dbReference>
<keyword evidence="9" id="KW-1185">Reference proteome</keyword>
<dbReference type="CDD" id="cd13127">
    <property type="entry name" value="MATE_tuaB_like"/>
    <property type="match status" value="1"/>
</dbReference>
<evidence type="ECO:0000313" key="9">
    <source>
        <dbReference type="Proteomes" id="UP001589733"/>
    </source>
</evidence>
<feature type="transmembrane region" description="Helical" evidence="7">
    <location>
        <begin position="253"/>
        <end position="277"/>
    </location>
</feature>
<dbReference type="Pfam" id="PF13440">
    <property type="entry name" value="Polysacc_synt_3"/>
    <property type="match status" value="1"/>
</dbReference>
<evidence type="ECO:0000313" key="8">
    <source>
        <dbReference type="EMBL" id="MFB9995033.1"/>
    </source>
</evidence>
<keyword evidence="3" id="KW-1003">Cell membrane</keyword>
<feature type="transmembrane region" description="Helical" evidence="7">
    <location>
        <begin position="177"/>
        <end position="199"/>
    </location>
</feature>
<feature type="transmembrane region" description="Helical" evidence="7">
    <location>
        <begin position="211"/>
        <end position="233"/>
    </location>
</feature>
<name>A0ABV6B9G1_9DEIO</name>
<protein>
    <submittedName>
        <fullName evidence="8">Lipopolysaccharide biosynthesis protein</fullName>
    </submittedName>
</protein>
<evidence type="ECO:0000256" key="6">
    <source>
        <dbReference type="ARBA" id="ARBA00023136"/>
    </source>
</evidence>
<feature type="transmembrane region" description="Helical" evidence="7">
    <location>
        <begin position="361"/>
        <end position="380"/>
    </location>
</feature>
<dbReference type="InterPro" id="IPR050833">
    <property type="entry name" value="Poly_Biosynth_Transport"/>
</dbReference>
<feature type="transmembrane region" description="Helical" evidence="7">
    <location>
        <begin position="48"/>
        <end position="74"/>
    </location>
</feature>
<evidence type="ECO:0000256" key="3">
    <source>
        <dbReference type="ARBA" id="ARBA00022475"/>
    </source>
</evidence>
<proteinExistence type="inferred from homology"/>
<comment type="similarity">
    <text evidence="2">Belongs to the polysaccharide synthase family.</text>
</comment>
<dbReference type="RefSeq" id="WP_380016572.1">
    <property type="nucleotide sequence ID" value="NZ_JBHLYR010000078.1"/>
</dbReference>
<feature type="transmembrane region" description="Helical" evidence="7">
    <location>
        <begin position="121"/>
        <end position="141"/>
    </location>
</feature>
<keyword evidence="5 7" id="KW-1133">Transmembrane helix</keyword>
<feature type="transmembrane region" description="Helical" evidence="7">
    <location>
        <begin position="425"/>
        <end position="445"/>
    </location>
</feature>
<evidence type="ECO:0000256" key="5">
    <source>
        <dbReference type="ARBA" id="ARBA00022989"/>
    </source>
</evidence>
<feature type="transmembrane region" description="Helical" evidence="7">
    <location>
        <begin position="153"/>
        <end position="171"/>
    </location>
</feature>
<evidence type="ECO:0000256" key="4">
    <source>
        <dbReference type="ARBA" id="ARBA00022692"/>
    </source>
</evidence>
<evidence type="ECO:0000256" key="1">
    <source>
        <dbReference type="ARBA" id="ARBA00004651"/>
    </source>
</evidence>
<comment type="subcellular location">
    <subcellularLocation>
        <location evidence="1">Cell membrane</location>
        <topology evidence="1">Multi-pass membrane protein</topology>
    </subcellularLocation>
</comment>
<comment type="caution">
    <text evidence="8">The sequence shown here is derived from an EMBL/GenBank/DDBJ whole genome shotgun (WGS) entry which is preliminary data.</text>
</comment>
<organism evidence="8 9">
    <name type="scientific">Deinococcus oregonensis</name>
    <dbReference type="NCBI Taxonomy" id="1805970"/>
    <lineage>
        <taxon>Bacteria</taxon>
        <taxon>Thermotogati</taxon>
        <taxon>Deinococcota</taxon>
        <taxon>Deinococci</taxon>
        <taxon>Deinococcales</taxon>
        <taxon>Deinococcaceae</taxon>
        <taxon>Deinococcus</taxon>
    </lineage>
</organism>
<feature type="transmembrane region" description="Helical" evidence="7">
    <location>
        <begin position="451"/>
        <end position="469"/>
    </location>
</feature>
<feature type="transmembrane region" description="Helical" evidence="7">
    <location>
        <begin position="333"/>
        <end position="354"/>
    </location>
</feature>
<feature type="transmembrane region" description="Helical" evidence="7">
    <location>
        <begin position="386"/>
        <end position="404"/>
    </location>
</feature>
<sequence>MPPDVQQDSQGAKGLNALIWQYLGTFGRAIATFLFGIFLARLLGPAPFATVAVGLAFIGLANLLADFGLTVALIQRKEIDAHLIGFIFTLQMTLAGVLTLVFAGLSPVLASAFKLDSWQPLAALSLLFVIQAAGQTSSALLRRDLRFKELNIIQLLAYLVGYGGLGVVLAMRGYGVWSLVGAQLTQALLASGLYLLIMRPRLQLTLRPPDAGLLSFSATAAVSNMASWGIGNLPTLLIGQTLGPLSLALYNRAAMTVGVPLNNIVSVLQTVLLSIYSRNQHQPERLARIYMGAAAVVSSTLFPAFAIVAVLAWPISHLLFGHKWVGIEPLISLLAIAMPFDALALVTSPLLIGMGQPKRDFWGQVITLAISVALVGGVAWLAHPSLLVLTVVVCICVYLVRAITLLDQARRAIALSVSLLIRQGAYCLAGVLMTAGATFAGRTIASSGSELMQLLAGGCLGLLSLALFLGGTRRQIQAHEGVILILNPLFGRLPRLGRWLNKTL</sequence>
<dbReference type="Proteomes" id="UP001589733">
    <property type="component" value="Unassembled WGS sequence"/>
</dbReference>
<gene>
    <name evidence="8" type="ORF">ACFFLM_24085</name>
</gene>
<keyword evidence="6 7" id="KW-0472">Membrane</keyword>
<feature type="transmembrane region" description="Helical" evidence="7">
    <location>
        <begin position="20"/>
        <end position="42"/>
    </location>
</feature>
<evidence type="ECO:0000256" key="2">
    <source>
        <dbReference type="ARBA" id="ARBA00007430"/>
    </source>
</evidence>
<accession>A0ABV6B9G1</accession>
<dbReference type="PANTHER" id="PTHR30250:SF10">
    <property type="entry name" value="LIPOPOLYSACCHARIDE BIOSYNTHESIS PROTEIN WZXC"/>
    <property type="match status" value="1"/>
</dbReference>
<feature type="transmembrane region" description="Helical" evidence="7">
    <location>
        <begin position="289"/>
        <end position="313"/>
    </location>
</feature>
<evidence type="ECO:0000256" key="7">
    <source>
        <dbReference type="SAM" id="Phobius"/>
    </source>
</evidence>
<keyword evidence="4 7" id="KW-0812">Transmembrane</keyword>
<dbReference type="PANTHER" id="PTHR30250">
    <property type="entry name" value="PST FAMILY PREDICTED COLANIC ACID TRANSPORTER"/>
    <property type="match status" value="1"/>
</dbReference>
<reference evidence="8 9" key="1">
    <citation type="submission" date="2024-09" db="EMBL/GenBank/DDBJ databases">
        <authorList>
            <person name="Sun Q."/>
            <person name="Mori K."/>
        </authorList>
    </citation>
    <scope>NUCLEOTIDE SEQUENCE [LARGE SCALE GENOMIC DNA]</scope>
    <source>
        <strain evidence="8 9">JCM 13503</strain>
    </source>
</reference>